<dbReference type="PROSITE" id="PS51186">
    <property type="entry name" value="GNAT"/>
    <property type="match status" value="1"/>
</dbReference>
<protein>
    <submittedName>
        <fullName evidence="4">GNAT family N-acetyltransferase</fullName>
    </submittedName>
</protein>
<keyword evidence="1" id="KW-0808">Transferase</keyword>
<dbReference type="Pfam" id="PF00583">
    <property type="entry name" value="Acetyltransf_1"/>
    <property type="match status" value="1"/>
</dbReference>
<dbReference type="InterPro" id="IPR000182">
    <property type="entry name" value="GNAT_dom"/>
</dbReference>
<dbReference type="Gene3D" id="3.40.630.30">
    <property type="match status" value="1"/>
</dbReference>
<reference evidence="4" key="2">
    <citation type="submission" date="2021-04" db="EMBL/GenBank/DDBJ databases">
        <authorList>
            <person name="Gilroy R."/>
        </authorList>
    </citation>
    <scope>NUCLEOTIDE SEQUENCE</scope>
    <source>
        <strain evidence="4">ChiHcolR34-3080</strain>
    </source>
</reference>
<proteinExistence type="predicted"/>
<dbReference type="GO" id="GO:0016747">
    <property type="term" value="F:acyltransferase activity, transferring groups other than amino-acyl groups"/>
    <property type="evidence" value="ECO:0007669"/>
    <property type="project" value="InterPro"/>
</dbReference>
<dbReference type="InterPro" id="IPR016181">
    <property type="entry name" value="Acyl_CoA_acyltransferase"/>
</dbReference>
<dbReference type="PANTHER" id="PTHR43072:SF23">
    <property type="entry name" value="UPF0039 PROTEIN C11D3.02C"/>
    <property type="match status" value="1"/>
</dbReference>
<evidence type="ECO:0000313" key="5">
    <source>
        <dbReference type="Proteomes" id="UP000823933"/>
    </source>
</evidence>
<gene>
    <name evidence="4" type="ORF">H9890_02715</name>
</gene>
<dbReference type="AlphaFoldDB" id="A0A9D1TVV6"/>
<evidence type="ECO:0000313" key="4">
    <source>
        <dbReference type="EMBL" id="HIW08297.1"/>
    </source>
</evidence>
<evidence type="ECO:0000259" key="3">
    <source>
        <dbReference type="PROSITE" id="PS51186"/>
    </source>
</evidence>
<organism evidence="4 5">
    <name type="scientific">Candidatus Faecalibacterium intestinigallinarum</name>
    <dbReference type="NCBI Taxonomy" id="2838581"/>
    <lineage>
        <taxon>Bacteria</taxon>
        <taxon>Bacillati</taxon>
        <taxon>Bacillota</taxon>
        <taxon>Clostridia</taxon>
        <taxon>Eubacteriales</taxon>
        <taxon>Oscillospiraceae</taxon>
        <taxon>Faecalibacterium</taxon>
    </lineage>
</organism>
<dbReference type="CDD" id="cd04301">
    <property type="entry name" value="NAT_SF"/>
    <property type="match status" value="1"/>
</dbReference>
<dbReference type="Proteomes" id="UP000823933">
    <property type="component" value="Unassembled WGS sequence"/>
</dbReference>
<accession>A0A9D1TVV6</accession>
<sequence>MEEECMLIRPMEPADWPAVAEIYKEGIATEHATFQTACPPYPAWDASHIRECRLVILAADGAIAGWAVLSRVNMRWCYRGVAEVSIYVGEHYRGRGYGYHLLSALCAAAEQAGYWTLQSTVLQDNQASYRLHRKCGFREVGRRERIARDCHGRWLDTWLMERRCAPDEPPGYKKL</sequence>
<reference evidence="4" key="1">
    <citation type="journal article" date="2021" name="PeerJ">
        <title>Extensive microbial diversity within the chicken gut microbiome revealed by metagenomics and culture.</title>
        <authorList>
            <person name="Gilroy R."/>
            <person name="Ravi A."/>
            <person name="Getino M."/>
            <person name="Pursley I."/>
            <person name="Horton D.L."/>
            <person name="Alikhan N.F."/>
            <person name="Baker D."/>
            <person name="Gharbi K."/>
            <person name="Hall N."/>
            <person name="Watson M."/>
            <person name="Adriaenssens E.M."/>
            <person name="Foster-Nyarko E."/>
            <person name="Jarju S."/>
            <person name="Secka A."/>
            <person name="Antonio M."/>
            <person name="Oren A."/>
            <person name="Chaudhuri R.R."/>
            <person name="La Ragione R."/>
            <person name="Hildebrand F."/>
            <person name="Pallen M.J."/>
        </authorList>
    </citation>
    <scope>NUCLEOTIDE SEQUENCE</scope>
    <source>
        <strain evidence="4">ChiHcolR34-3080</strain>
    </source>
</reference>
<dbReference type="PANTHER" id="PTHR43072">
    <property type="entry name" value="N-ACETYLTRANSFERASE"/>
    <property type="match status" value="1"/>
</dbReference>
<name>A0A9D1TVV6_9FIRM</name>
<evidence type="ECO:0000256" key="2">
    <source>
        <dbReference type="ARBA" id="ARBA00023315"/>
    </source>
</evidence>
<evidence type="ECO:0000256" key="1">
    <source>
        <dbReference type="ARBA" id="ARBA00022679"/>
    </source>
</evidence>
<feature type="domain" description="N-acetyltransferase" evidence="3">
    <location>
        <begin position="6"/>
        <end position="165"/>
    </location>
</feature>
<dbReference type="SUPFAM" id="SSF55729">
    <property type="entry name" value="Acyl-CoA N-acyltransferases (Nat)"/>
    <property type="match status" value="1"/>
</dbReference>
<dbReference type="EMBL" id="DXHQ01000033">
    <property type="protein sequence ID" value="HIW08297.1"/>
    <property type="molecule type" value="Genomic_DNA"/>
</dbReference>
<keyword evidence="2" id="KW-0012">Acyltransferase</keyword>
<comment type="caution">
    <text evidence="4">The sequence shown here is derived from an EMBL/GenBank/DDBJ whole genome shotgun (WGS) entry which is preliminary data.</text>
</comment>